<dbReference type="PROSITE" id="PS51219">
    <property type="entry name" value="DPCK"/>
    <property type="match status" value="1"/>
</dbReference>
<dbReference type="GO" id="GO:0005737">
    <property type="term" value="C:cytoplasm"/>
    <property type="evidence" value="ECO:0007669"/>
    <property type="project" value="UniProtKB-SubCell"/>
</dbReference>
<feature type="binding site" evidence="5">
    <location>
        <begin position="11"/>
        <end position="16"/>
    </location>
    <ligand>
        <name>ATP</name>
        <dbReference type="ChEBI" id="CHEBI:30616"/>
    </ligand>
</feature>
<keyword evidence="5 7" id="KW-0418">Kinase</keyword>
<organism evidence="7 8">
    <name type="scientific">Metarhizobium album</name>
    <dbReference type="NCBI Taxonomy" id="2182425"/>
    <lineage>
        <taxon>Bacteria</taxon>
        <taxon>Pseudomonadati</taxon>
        <taxon>Pseudomonadota</taxon>
        <taxon>Alphaproteobacteria</taxon>
        <taxon>Hyphomicrobiales</taxon>
        <taxon>Rhizobiaceae</taxon>
        <taxon>Metarhizobium</taxon>
    </lineage>
</organism>
<dbReference type="UniPathway" id="UPA00241">
    <property type="reaction ID" value="UER00356"/>
</dbReference>
<dbReference type="EC" id="2.7.1.24" evidence="5 6"/>
<evidence type="ECO:0000256" key="1">
    <source>
        <dbReference type="ARBA" id="ARBA00009018"/>
    </source>
</evidence>
<dbReference type="Gene3D" id="3.40.50.300">
    <property type="entry name" value="P-loop containing nucleotide triphosphate hydrolases"/>
    <property type="match status" value="1"/>
</dbReference>
<keyword evidence="5" id="KW-0808">Transferase</keyword>
<name>A0A2U2DHL2_9HYPH</name>
<comment type="similarity">
    <text evidence="1 5">Belongs to the CoaE family.</text>
</comment>
<keyword evidence="2 5" id="KW-0547">Nucleotide-binding</keyword>
<dbReference type="PANTHER" id="PTHR10695:SF46">
    <property type="entry name" value="BIFUNCTIONAL COENZYME A SYNTHASE-RELATED"/>
    <property type="match status" value="1"/>
</dbReference>
<comment type="subcellular location">
    <subcellularLocation>
        <location evidence="5">Cytoplasm</location>
    </subcellularLocation>
</comment>
<dbReference type="NCBIfam" id="TIGR00152">
    <property type="entry name" value="dephospho-CoA kinase"/>
    <property type="match status" value="1"/>
</dbReference>
<dbReference type="SUPFAM" id="SSF52540">
    <property type="entry name" value="P-loop containing nucleoside triphosphate hydrolases"/>
    <property type="match status" value="1"/>
</dbReference>
<dbReference type="AlphaFoldDB" id="A0A2U2DHL2"/>
<dbReference type="GO" id="GO:0005524">
    <property type="term" value="F:ATP binding"/>
    <property type="evidence" value="ECO:0007669"/>
    <property type="project" value="UniProtKB-UniRule"/>
</dbReference>
<dbReference type="GO" id="GO:0015937">
    <property type="term" value="P:coenzyme A biosynthetic process"/>
    <property type="evidence" value="ECO:0007669"/>
    <property type="project" value="UniProtKB-UniRule"/>
</dbReference>
<comment type="pathway">
    <text evidence="5">Cofactor biosynthesis; coenzyme A biosynthesis; CoA from (R)-pantothenate: step 5/5.</text>
</comment>
<comment type="catalytic activity">
    <reaction evidence="5">
        <text>3'-dephospho-CoA + ATP = ADP + CoA + H(+)</text>
        <dbReference type="Rhea" id="RHEA:18245"/>
        <dbReference type="ChEBI" id="CHEBI:15378"/>
        <dbReference type="ChEBI" id="CHEBI:30616"/>
        <dbReference type="ChEBI" id="CHEBI:57287"/>
        <dbReference type="ChEBI" id="CHEBI:57328"/>
        <dbReference type="ChEBI" id="CHEBI:456216"/>
        <dbReference type="EC" id="2.7.1.24"/>
    </reaction>
</comment>
<dbReference type="InterPro" id="IPR027417">
    <property type="entry name" value="P-loop_NTPase"/>
</dbReference>
<dbReference type="Pfam" id="PF01121">
    <property type="entry name" value="CoaE"/>
    <property type="match status" value="1"/>
</dbReference>
<dbReference type="RefSeq" id="WP_109461855.1">
    <property type="nucleotide sequence ID" value="NZ_QFBC01000021.1"/>
</dbReference>
<dbReference type="PANTHER" id="PTHR10695">
    <property type="entry name" value="DEPHOSPHO-COA KINASE-RELATED"/>
    <property type="match status" value="1"/>
</dbReference>
<keyword evidence="5" id="KW-0963">Cytoplasm</keyword>
<reference evidence="7 8" key="1">
    <citation type="submission" date="2018-05" db="EMBL/GenBank/DDBJ databases">
        <title>The draft genome of strain NS-104.</title>
        <authorList>
            <person name="Hang P."/>
            <person name="Jiang J."/>
        </authorList>
    </citation>
    <scope>NUCLEOTIDE SEQUENCE [LARGE SCALE GENOMIC DNA]</scope>
    <source>
        <strain evidence="7 8">NS-104</strain>
    </source>
</reference>
<evidence type="ECO:0000256" key="3">
    <source>
        <dbReference type="ARBA" id="ARBA00022840"/>
    </source>
</evidence>
<dbReference type="CDD" id="cd02022">
    <property type="entry name" value="DPCK"/>
    <property type="match status" value="1"/>
</dbReference>
<evidence type="ECO:0000313" key="7">
    <source>
        <dbReference type="EMBL" id="PWE52731.1"/>
    </source>
</evidence>
<dbReference type="Proteomes" id="UP000245252">
    <property type="component" value="Unassembled WGS sequence"/>
</dbReference>
<keyword evidence="3 5" id="KW-0067">ATP-binding</keyword>
<keyword evidence="8" id="KW-1185">Reference proteome</keyword>
<keyword evidence="4 5" id="KW-0173">Coenzyme A biosynthesis</keyword>
<evidence type="ECO:0000256" key="5">
    <source>
        <dbReference type="HAMAP-Rule" id="MF_00376"/>
    </source>
</evidence>
<evidence type="ECO:0000256" key="4">
    <source>
        <dbReference type="ARBA" id="ARBA00022993"/>
    </source>
</evidence>
<dbReference type="OrthoDB" id="9812943at2"/>
<proteinExistence type="inferred from homology"/>
<gene>
    <name evidence="5" type="primary">coaE</name>
    <name evidence="7" type="ORF">DEM27_29610</name>
</gene>
<dbReference type="HAMAP" id="MF_00376">
    <property type="entry name" value="Dephospho_CoA_kinase"/>
    <property type="match status" value="1"/>
</dbReference>
<accession>A0A2U2DHL2</accession>
<dbReference type="InterPro" id="IPR001977">
    <property type="entry name" value="Depp_CoAkinase"/>
</dbReference>
<comment type="function">
    <text evidence="5">Catalyzes the phosphorylation of the 3'-hydroxyl group of dephosphocoenzyme A to form coenzyme A.</text>
</comment>
<dbReference type="GO" id="GO:0004140">
    <property type="term" value="F:dephospho-CoA kinase activity"/>
    <property type="evidence" value="ECO:0007669"/>
    <property type="project" value="UniProtKB-UniRule"/>
</dbReference>
<sequence length="199" mass="21633">MILIGLTGSIGTGKSTTAAMFAAEGIPVNDADKVVHDLYRGEAAAPIEQAFPGVVENGVVNREKLSGQLSGNPDKFRQLEAIVHPLVRQKEKAFIESSTSAGADMVVLDIPLLFETGGENRVDVVVVVTCDPEIQRRRVLARPGMTEEKFAMILSRQMPDGEKRQRADYLIDTGNGMDTARRQVLDVIAALRADKTRES</sequence>
<evidence type="ECO:0000313" key="8">
    <source>
        <dbReference type="Proteomes" id="UP000245252"/>
    </source>
</evidence>
<evidence type="ECO:0000256" key="6">
    <source>
        <dbReference type="NCBIfam" id="TIGR00152"/>
    </source>
</evidence>
<comment type="caution">
    <text evidence="7">The sequence shown here is derived from an EMBL/GenBank/DDBJ whole genome shotgun (WGS) entry which is preliminary data.</text>
</comment>
<dbReference type="EMBL" id="QFBC01000021">
    <property type="protein sequence ID" value="PWE52731.1"/>
    <property type="molecule type" value="Genomic_DNA"/>
</dbReference>
<protein>
    <recommendedName>
        <fullName evidence="5 6">Dephospho-CoA kinase</fullName>
        <ecNumber evidence="5 6">2.7.1.24</ecNumber>
    </recommendedName>
    <alternativeName>
        <fullName evidence="5">Dephosphocoenzyme A kinase</fullName>
    </alternativeName>
</protein>
<evidence type="ECO:0000256" key="2">
    <source>
        <dbReference type="ARBA" id="ARBA00022741"/>
    </source>
</evidence>